<accession>A0A5C7GE09</accession>
<keyword evidence="2" id="KW-1185">Reference proteome</keyword>
<dbReference type="AlphaFoldDB" id="A0A5C7GE09"/>
<organism evidence="1 2">
    <name type="scientific">Seonamhaeicola maritimus</name>
    <dbReference type="NCBI Taxonomy" id="2591822"/>
    <lineage>
        <taxon>Bacteria</taxon>
        <taxon>Pseudomonadati</taxon>
        <taxon>Bacteroidota</taxon>
        <taxon>Flavobacteriia</taxon>
        <taxon>Flavobacteriales</taxon>
        <taxon>Flavobacteriaceae</taxon>
    </lineage>
</organism>
<dbReference type="OrthoDB" id="2972467at2"/>
<dbReference type="Proteomes" id="UP000321080">
    <property type="component" value="Unassembled WGS sequence"/>
</dbReference>
<dbReference type="NCBIfam" id="TIGR03696">
    <property type="entry name" value="Rhs_assc_core"/>
    <property type="match status" value="1"/>
</dbReference>
<dbReference type="InterPro" id="IPR022385">
    <property type="entry name" value="Rhs_assc_core"/>
</dbReference>
<gene>
    <name evidence="1" type="ORF">FUA22_17255</name>
</gene>
<dbReference type="Gene3D" id="2.180.10.10">
    <property type="entry name" value="RHS repeat-associated core"/>
    <property type="match status" value="2"/>
</dbReference>
<protein>
    <recommendedName>
        <fullName evidence="3">RHS repeat-associated core domain-containing protein</fullName>
    </recommendedName>
</protein>
<dbReference type="EMBL" id="VRKQ01000020">
    <property type="protein sequence ID" value="TXG34865.1"/>
    <property type="molecule type" value="Genomic_DNA"/>
</dbReference>
<reference evidence="1 2" key="1">
    <citation type="submission" date="2019-08" db="EMBL/GenBank/DDBJ databases">
        <title>Seonamhaeicola sediminis sp. nov., isolated from marine sediment.</title>
        <authorList>
            <person name="Cao W.R."/>
        </authorList>
    </citation>
    <scope>NUCLEOTIDE SEQUENCE [LARGE SCALE GENOMIC DNA]</scope>
    <source>
        <strain evidence="1 2">1505</strain>
    </source>
</reference>
<evidence type="ECO:0000313" key="1">
    <source>
        <dbReference type="EMBL" id="TXG34865.1"/>
    </source>
</evidence>
<name>A0A5C7GE09_9FLAO</name>
<proteinExistence type="predicted"/>
<comment type="caution">
    <text evidence="1">The sequence shown here is derived from an EMBL/GenBank/DDBJ whole genome shotgun (WGS) entry which is preliminary data.</text>
</comment>
<evidence type="ECO:0000313" key="2">
    <source>
        <dbReference type="Proteomes" id="UP000321080"/>
    </source>
</evidence>
<evidence type="ECO:0008006" key="3">
    <source>
        <dbReference type="Google" id="ProtNLM"/>
    </source>
</evidence>
<sequence>MTKLDDFLGTVIESTTFHERTGHSVITTVDGYTYDHMNRLLAHEQEVNGSKKELIVRNHYDELGQLVKKQVGADVPITSEYQNRYGLGLIGTKIYKYNPASMNGGLSTFENFPDNGYVSFKATYNYYDLTAGLSYSDPDYLTNSIQYGINLMSDGTAQAMELGIHHGPPVSYVAGDSFRVERKDNIIYYSKNGVVFYISGTTSNGNPMIGDTAFTSYNGSIENFIIVNTNVALQNVDYAYNIRGWLKGINEDGLQDNDLFNFVINYNTPNSGTALYNGNISQVSWNTQSVNNTSNLVSTTYSYSYDALNRIINGTDNTGNYNLTNVSYDKNGNITNLQRKGHLTENNPTSFGTMDNLNYYYNANQLHSVTDVSNYTTGFNDGNASDTVFDNGNDDYEYDDNGNMTKDKNKGIISITYNHLNLPVDVSINGNGNVGTISYIYDATGVKLEKKVTENSTDTYTHYAGNYVYDSSSLKFFNHPEGYIEQNSGGSYDYIYQYKDHLGNVRLSYKGENDLVFYDDFESASGWNSNGAMYGTSLSYGNGHTKSGNFAGKLNSTATENKYSHCDNWIDISNSVATDYMFSGWIYLESTGGYGNSWARFVMFMNEETETNYYTLVEHSNASYTKNQWVYVEKRVTVPANIDKINFRVGLYNNNNNNNSPNVTAWFDNLSIRKADPSPDLEIVEENNYYPFGLKHKGYNTNVASTNIAQKWKYNDTEYEEALGMNLYEMPLRSYDPAIARWTTIDPVTHFSNSTYNAFDNNPIYWADPSGADSWTYVSNGVYRNNDTGEETNDWQRAIRETQAHFSSTGTDPIFKKTERKGTYYNEKTNMYLTFNNPKEINSNEYIKASGEISIGPQTKDGGTFLGWGTKSNVAFAATVASIEILSTIDETIINISINDDAESLKEMVESATFTVDLNKGYFGSYFQRDVEGNKEYGFNVAAISLHDGDNGASGRIKIKDGNTSFLGIGGIDFLGASYNIELIFENSGKRNYSVRGRVRRSDLEHAKKVKESKK</sequence>